<keyword evidence="4 12" id="KW-0547">Nucleotide-binding</keyword>
<dbReference type="Gene3D" id="3.30.200.20">
    <property type="entry name" value="Phosphorylase Kinase, domain 1"/>
    <property type="match status" value="1"/>
</dbReference>
<evidence type="ECO:0000256" key="5">
    <source>
        <dbReference type="ARBA" id="ARBA00022777"/>
    </source>
</evidence>
<dbReference type="PROSITE" id="PS00108">
    <property type="entry name" value="PROTEIN_KINASE_ST"/>
    <property type="match status" value="1"/>
</dbReference>
<dbReference type="InterPro" id="IPR017441">
    <property type="entry name" value="Protein_kinase_ATP_BS"/>
</dbReference>
<keyword evidence="13" id="KW-0378">Hydrolase</keyword>
<dbReference type="PROSITE" id="PS50011">
    <property type="entry name" value="PROTEIN_KINASE_DOM"/>
    <property type="match status" value="1"/>
</dbReference>
<evidence type="ECO:0000259" key="15">
    <source>
        <dbReference type="PROSITE" id="PS50011"/>
    </source>
</evidence>
<evidence type="ECO:0000256" key="9">
    <source>
        <dbReference type="ARBA" id="ARBA00048367"/>
    </source>
</evidence>
<evidence type="ECO:0000256" key="4">
    <source>
        <dbReference type="ARBA" id="ARBA00022741"/>
    </source>
</evidence>
<feature type="domain" description="Protein kinase" evidence="15">
    <location>
        <begin position="454"/>
        <end position="736"/>
    </location>
</feature>
<dbReference type="GO" id="GO:0005524">
    <property type="term" value="F:ATP binding"/>
    <property type="evidence" value="ECO:0007669"/>
    <property type="project" value="UniProtKB-UniRule"/>
</dbReference>
<keyword evidence="6 12" id="KW-0067">ATP-binding</keyword>
<evidence type="ECO:0000256" key="14">
    <source>
        <dbReference type="SAM" id="MobiDB-lite"/>
    </source>
</evidence>
<reference evidence="16" key="1">
    <citation type="submission" date="2023-06" db="EMBL/GenBank/DDBJ databases">
        <title>Genome-scale phylogeny and comparative genomics of the fungal order Sordariales.</title>
        <authorList>
            <consortium name="Lawrence Berkeley National Laboratory"/>
            <person name="Hensen N."/>
            <person name="Bonometti L."/>
            <person name="Westerberg I."/>
            <person name="Brannstrom I.O."/>
            <person name="Guillou S."/>
            <person name="Cros-Aarteil S."/>
            <person name="Calhoun S."/>
            <person name="Haridas S."/>
            <person name="Kuo A."/>
            <person name="Mondo S."/>
            <person name="Pangilinan J."/>
            <person name="Riley R."/>
            <person name="Labutti K."/>
            <person name="Andreopoulos B."/>
            <person name="Lipzen A."/>
            <person name="Chen C."/>
            <person name="Yanf M."/>
            <person name="Daum C."/>
            <person name="Ng V."/>
            <person name="Clum A."/>
            <person name="Steindorff A."/>
            <person name="Ohm R."/>
            <person name="Martin F."/>
            <person name="Silar P."/>
            <person name="Natvig D."/>
            <person name="Lalanne C."/>
            <person name="Gautier V."/>
            <person name="Ament-Velasquez S.L."/>
            <person name="Kruys A."/>
            <person name="Hutchinson M.I."/>
            <person name="Powell A.J."/>
            <person name="Barry K."/>
            <person name="Miller A.N."/>
            <person name="Grigoriev I.V."/>
            <person name="Debuchy R."/>
            <person name="Gladieux P."/>
            <person name="Thoren M.H."/>
            <person name="Johannesson H."/>
        </authorList>
    </citation>
    <scope>NUCLEOTIDE SEQUENCE</scope>
    <source>
        <strain evidence="16">SMH2532-1</strain>
    </source>
</reference>
<dbReference type="InterPro" id="IPR040234">
    <property type="entry name" value="QC/QCL"/>
</dbReference>
<protein>
    <recommendedName>
        <fullName evidence="13">Peptide hydrolase</fullName>
        <ecNumber evidence="13">3.4.-.-</ecNumber>
    </recommendedName>
</protein>
<dbReference type="Gene3D" id="3.40.630.10">
    <property type="entry name" value="Zn peptidases"/>
    <property type="match status" value="1"/>
</dbReference>
<dbReference type="FunFam" id="1.10.510.10:FF:000410">
    <property type="entry name" value="Probable PHO85-cyclin-dependent protein kinase"/>
    <property type="match status" value="1"/>
</dbReference>
<feature type="chain" id="PRO_5041489802" description="Peptide hydrolase" evidence="13">
    <location>
        <begin position="31"/>
        <end position="771"/>
    </location>
</feature>
<evidence type="ECO:0000313" key="17">
    <source>
        <dbReference type="Proteomes" id="UP001174936"/>
    </source>
</evidence>
<comment type="function">
    <text evidence="10">When phosphate concentrations are high it phosphorylates the PHO4 transcription factor thus establishing repression.</text>
</comment>
<dbReference type="AlphaFoldDB" id="A0AA39Y7G9"/>
<keyword evidence="13" id="KW-0862">Zinc</keyword>
<dbReference type="GO" id="GO:0008270">
    <property type="term" value="F:zinc ion binding"/>
    <property type="evidence" value="ECO:0007669"/>
    <property type="project" value="TreeGrafter"/>
</dbReference>
<evidence type="ECO:0000256" key="7">
    <source>
        <dbReference type="ARBA" id="ARBA00023315"/>
    </source>
</evidence>
<dbReference type="PROSITE" id="PS00107">
    <property type="entry name" value="PROTEIN_KINASE_ATP"/>
    <property type="match status" value="1"/>
</dbReference>
<dbReference type="Pfam" id="PF00069">
    <property type="entry name" value="Pkinase"/>
    <property type="match status" value="1"/>
</dbReference>
<dbReference type="GO" id="GO:0004693">
    <property type="term" value="F:cyclin-dependent protein serine/threonine kinase activity"/>
    <property type="evidence" value="ECO:0007669"/>
    <property type="project" value="UniProtKB-EC"/>
</dbReference>
<comment type="similarity">
    <text evidence="13">Belongs to the peptidase M28 family.</text>
</comment>
<dbReference type="SMART" id="SM00220">
    <property type="entry name" value="S_TKc"/>
    <property type="match status" value="1"/>
</dbReference>
<feature type="region of interest" description="Disordered" evidence="14">
    <location>
        <begin position="429"/>
        <end position="451"/>
    </location>
</feature>
<dbReference type="CDD" id="cd03880">
    <property type="entry name" value="M28_QC_like"/>
    <property type="match status" value="1"/>
</dbReference>
<comment type="similarity">
    <text evidence="1">Belongs to the protein kinase superfamily. CMGC Ser/Thr protein kinase family. CDC2/CDKX subfamily.</text>
</comment>
<keyword evidence="5 16" id="KW-0418">Kinase</keyword>
<evidence type="ECO:0000256" key="3">
    <source>
        <dbReference type="ARBA" id="ARBA00022679"/>
    </source>
</evidence>
<comment type="caution">
    <text evidence="16">The sequence shown here is derived from an EMBL/GenBank/DDBJ whole genome shotgun (WGS) entry which is preliminary data.</text>
</comment>
<keyword evidence="13" id="KW-0645">Protease</keyword>
<dbReference type="GO" id="GO:0016603">
    <property type="term" value="F:glutaminyl-peptide cyclotransferase activity"/>
    <property type="evidence" value="ECO:0007669"/>
    <property type="project" value="InterPro"/>
</dbReference>
<dbReference type="Gene3D" id="1.10.510.10">
    <property type="entry name" value="Transferase(Phosphotransferase) domain 1"/>
    <property type="match status" value="1"/>
</dbReference>
<comment type="catalytic activity">
    <reaction evidence="8">
        <text>L-threonyl-[protein] + ATP = O-phospho-L-threonyl-[protein] + ADP + H(+)</text>
        <dbReference type="Rhea" id="RHEA:46608"/>
        <dbReference type="Rhea" id="RHEA-COMP:11060"/>
        <dbReference type="Rhea" id="RHEA-COMP:11605"/>
        <dbReference type="ChEBI" id="CHEBI:15378"/>
        <dbReference type="ChEBI" id="CHEBI:30013"/>
        <dbReference type="ChEBI" id="CHEBI:30616"/>
        <dbReference type="ChEBI" id="CHEBI:61977"/>
        <dbReference type="ChEBI" id="CHEBI:456216"/>
        <dbReference type="EC" id="2.7.11.22"/>
    </reaction>
</comment>
<dbReference type="PANTHER" id="PTHR12283">
    <property type="entry name" value="GLUTAMINYL-PEPTIDE CYCLOTRANSFERASE"/>
    <property type="match status" value="1"/>
</dbReference>
<dbReference type="SUPFAM" id="SSF53187">
    <property type="entry name" value="Zn-dependent exopeptidases"/>
    <property type="match status" value="1"/>
</dbReference>
<dbReference type="InterPro" id="IPR008271">
    <property type="entry name" value="Ser/Thr_kinase_AS"/>
</dbReference>
<evidence type="ECO:0000256" key="2">
    <source>
        <dbReference type="ARBA" id="ARBA00022527"/>
    </source>
</evidence>
<dbReference type="EC" id="3.4.-.-" evidence="13"/>
<dbReference type="InterPro" id="IPR037457">
    <property type="entry name" value="M28_QC"/>
</dbReference>
<dbReference type="InterPro" id="IPR007484">
    <property type="entry name" value="Peptidase_M28"/>
</dbReference>
<dbReference type="EMBL" id="JAULSV010000004">
    <property type="protein sequence ID" value="KAK0646257.1"/>
    <property type="molecule type" value="Genomic_DNA"/>
</dbReference>
<comment type="subunit">
    <text evidence="11">Interacts with a number of cyclins.</text>
</comment>
<sequence>MATPSLRTGASRLLAGLLLCVCLAAILVDAYKDLSDNFLRLMPAPGDKDFDIHDGELLAPILIPRVPGTPGQVKTQEHFVNFFRKYLPKWQVTWQNSTGKTPATGDREIPFQNLIIKREPPWTKPGQANLLTLVAHYDSKIQPEGFIGATDSAAPCAMLLFVARAVDKYITQMHDEMVKLNEGGTPEMDMGVQILLLDGEEAFVSWTDTDSLYGARALAAEWESTPFQALSNFQNPLRQIQLFVLLDLLGSANPSVPSYFQTTHWAYKKVATLEGRLRSMGLLESKPSEPFLRDSDKPANQFGRGGIGDDHVPFMARGAPVLHMIPSPFPSVWHTMQDDGDHLDIATVKDWARIMTAFTLEWLDMMESNSTTIRERPGGLAATVTIGDILFDQRFTAFQQPPPTAHFTIFAPPPAPAPDNPSLSVRAQASTTTANAAPQHQTAAMDGKRHPSSFQQLEKLGEGTYATVFKGRNRQTGELVALKEIHLDSEEGTPSTAIREISLMKELKHENIVALHDVIHTENKLMLVFEYMDGDLKKYMDTQGDRGALRPQVIKSFMYQLLKGIDFCHKNRVLHRDLKPQNLLINSKGQLKLGDFGLARAFGIPVNTFSNEVVTLWYRAPDVLLGSRTYNTSIDIWSAGCIMAEMFTGRPLFPGTTNEDQIIRIFRIMGTPTERTWPGLSQYPEYKTTWQMYATQNLASILHQIDATGIDLLQRMLQLRPELRISAAEALQHPWFNDLLIPQHQHHQPQQPMMQQHRGYQQPGQPSYDGY</sequence>
<feature type="binding site" evidence="12">
    <location>
        <position position="483"/>
    </location>
    <ligand>
        <name>ATP</name>
        <dbReference type="ChEBI" id="CHEBI:30616"/>
    </ligand>
</feature>
<evidence type="ECO:0000256" key="1">
    <source>
        <dbReference type="ARBA" id="ARBA00006485"/>
    </source>
</evidence>
<evidence type="ECO:0000256" key="10">
    <source>
        <dbReference type="ARBA" id="ARBA00053974"/>
    </source>
</evidence>
<dbReference type="Proteomes" id="UP001174936">
    <property type="component" value="Unassembled WGS sequence"/>
</dbReference>
<feature type="signal peptide" evidence="13">
    <location>
        <begin position="1"/>
        <end position="30"/>
    </location>
</feature>
<organism evidence="16 17">
    <name type="scientific">Cercophora newfieldiana</name>
    <dbReference type="NCBI Taxonomy" id="92897"/>
    <lineage>
        <taxon>Eukaryota</taxon>
        <taxon>Fungi</taxon>
        <taxon>Dikarya</taxon>
        <taxon>Ascomycota</taxon>
        <taxon>Pezizomycotina</taxon>
        <taxon>Sordariomycetes</taxon>
        <taxon>Sordariomycetidae</taxon>
        <taxon>Sordariales</taxon>
        <taxon>Lasiosphaeriaceae</taxon>
        <taxon>Cercophora</taxon>
    </lineage>
</organism>
<evidence type="ECO:0000256" key="13">
    <source>
        <dbReference type="RuleBase" id="RU361240"/>
    </source>
</evidence>
<dbReference type="GO" id="GO:0008233">
    <property type="term" value="F:peptidase activity"/>
    <property type="evidence" value="ECO:0007669"/>
    <property type="project" value="UniProtKB-KW"/>
</dbReference>
<name>A0AA39Y7G9_9PEZI</name>
<evidence type="ECO:0000256" key="11">
    <source>
        <dbReference type="ARBA" id="ARBA00066118"/>
    </source>
</evidence>
<dbReference type="FunFam" id="3.30.200.20:FF:000062">
    <property type="entry name" value="PHO system negative regulator"/>
    <property type="match status" value="1"/>
</dbReference>
<evidence type="ECO:0000256" key="12">
    <source>
        <dbReference type="PROSITE-ProRule" id="PRU10141"/>
    </source>
</evidence>
<dbReference type="CDD" id="cd07836">
    <property type="entry name" value="STKc_Pho85"/>
    <property type="match status" value="1"/>
</dbReference>
<keyword evidence="17" id="KW-1185">Reference proteome</keyword>
<keyword evidence="7" id="KW-0012">Acyltransferase</keyword>
<dbReference type="PANTHER" id="PTHR12283:SF2">
    <property type="entry name" value="PEPTIDE HYDROLASE"/>
    <property type="match status" value="1"/>
</dbReference>
<comment type="catalytic activity">
    <reaction evidence="9">
        <text>L-seryl-[protein] + ATP = O-phospho-L-seryl-[protein] + ADP + H(+)</text>
        <dbReference type="Rhea" id="RHEA:17989"/>
        <dbReference type="Rhea" id="RHEA-COMP:9863"/>
        <dbReference type="Rhea" id="RHEA-COMP:11604"/>
        <dbReference type="ChEBI" id="CHEBI:15378"/>
        <dbReference type="ChEBI" id="CHEBI:29999"/>
        <dbReference type="ChEBI" id="CHEBI:30616"/>
        <dbReference type="ChEBI" id="CHEBI:83421"/>
        <dbReference type="ChEBI" id="CHEBI:456216"/>
        <dbReference type="EC" id="2.7.11.22"/>
    </reaction>
</comment>
<gene>
    <name evidence="16" type="ORF">B0T16DRAFT_458197</name>
</gene>
<accession>A0AA39Y7G9</accession>
<keyword evidence="2" id="KW-0723">Serine/threonine-protein kinase</keyword>
<evidence type="ECO:0000313" key="16">
    <source>
        <dbReference type="EMBL" id="KAK0646257.1"/>
    </source>
</evidence>
<evidence type="ECO:0000256" key="6">
    <source>
        <dbReference type="ARBA" id="ARBA00022840"/>
    </source>
</evidence>
<keyword evidence="13" id="KW-0732">Signal</keyword>
<dbReference type="Pfam" id="PF04389">
    <property type="entry name" value="Peptidase_M28"/>
    <property type="match status" value="1"/>
</dbReference>
<dbReference type="GO" id="GO:0006508">
    <property type="term" value="P:proteolysis"/>
    <property type="evidence" value="ECO:0007669"/>
    <property type="project" value="UniProtKB-KW"/>
</dbReference>
<dbReference type="SUPFAM" id="SSF56112">
    <property type="entry name" value="Protein kinase-like (PK-like)"/>
    <property type="match status" value="1"/>
</dbReference>
<dbReference type="FunFam" id="3.40.630.10:FF:000074">
    <property type="entry name" value="Peptide hydrolase"/>
    <property type="match status" value="1"/>
</dbReference>
<feature type="compositionally biased region" description="Polar residues" evidence="14">
    <location>
        <begin position="429"/>
        <end position="442"/>
    </location>
</feature>
<evidence type="ECO:0000256" key="8">
    <source>
        <dbReference type="ARBA" id="ARBA00047811"/>
    </source>
</evidence>
<dbReference type="InterPro" id="IPR011009">
    <property type="entry name" value="Kinase-like_dom_sf"/>
</dbReference>
<dbReference type="InterPro" id="IPR000719">
    <property type="entry name" value="Prot_kinase_dom"/>
</dbReference>
<keyword evidence="13" id="KW-0479">Metal-binding</keyword>
<feature type="region of interest" description="Disordered" evidence="14">
    <location>
        <begin position="744"/>
        <end position="771"/>
    </location>
</feature>
<proteinExistence type="inferred from homology"/>
<keyword evidence="3" id="KW-0808">Transferase</keyword>
<feature type="compositionally biased region" description="Low complexity" evidence="14">
    <location>
        <begin position="748"/>
        <end position="757"/>
    </location>
</feature>